<dbReference type="Pfam" id="PF16202">
    <property type="entry name" value="BLM_N"/>
    <property type="match status" value="1"/>
</dbReference>
<protein>
    <recommendedName>
        <fullName evidence="2">RecQ-like DNA helicase BLM N-terminal domain-containing protein</fullName>
    </recommendedName>
</protein>
<evidence type="ECO:0000259" key="2">
    <source>
        <dbReference type="Pfam" id="PF16202"/>
    </source>
</evidence>
<sequence>MSSLPQNNLEEQLARHSTAAQSKLSLAKPKPGAFSFKKKSSSGTTKVEVPTKLEGPQKSKINNFFPVSSNGKSDSLSPAGNCAPVGQPSPAGSVFKVTTAPTKSDNQTSCNGGISTSLDASLGFSMDDWDDFDDFETPVKAKNDSSVQKCPERVPIQRHP</sequence>
<evidence type="ECO:0000256" key="1">
    <source>
        <dbReference type="SAM" id="MobiDB-lite"/>
    </source>
</evidence>
<dbReference type="Proteomes" id="UP001346869">
    <property type="component" value="Unassembled WGS sequence"/>
</dbReference>
<reference evidence="3 4" key="2">
    <citation type="journal article" date="2023" name="Mol. Biol. Evol.">
        <title>Genomics of Secondarily Temperate Adaptation in the Only Non-Antarctic Icefish.</title>
        <authorList>
            <person name="Rivera-Colon A.G."/>
            <person name="Rayamajhi N."/>
            <person name="Minhas B.F."/>
            <person name="Madrigal G."/>
            <person name="Bilyk K.T."/>
            <person name="Yoon V."/>
            <person name="Hune M."/>
            <person name="Gregory S."/>
            <person name="Cheng C.H.C."/>
            <person name="Catchen J.M."/>
        </authorList>
    </citation>
    <scope>NUCLEOTIDE SEQUENCE [LARGE SCALE GENOMIC DNA]</scope>
    <source>
        <strain evidence="3">JMC-PN-2008</strain>
    </source>
</reference>
<evidence type="ECO:0000313" key="3">
    <source>
        <dbReference type="EMBL" id="KAK5867418.1"/>
    </source>
</evidence>
<keyword evidence="4" id="KW-1185">Reference proteome</keyword>
<evidence type="ECO:0000313" key="4">
    <source>
        <dbReference type="Proteomes" id="UP001346869"/>
    </source>
</evidence>
<feature type="compositionally biased region" description="Polar residues" evidence="1">
    <location>
        <begin position="99"/>
        <end position="114"/>
    </location>
</feature>
<accession>A0AAN8APD6</accession>
<dbReference type="EMBL" id="JAUZQC010000008">
    <property type="protein sequence ID" value="KAK5867418.1"/>
    <property type="molecule type" value="Genomic_DNA"/>
</dbReference>
<feature type="region of interest" description="Disordered" evidence="1">
    <location>
        <begin position="1"/>
        <end position="114"/>
    </location>
</feature>
<feature type="domain" description="RecQ-like DNA helicase BLM N-terminal" evidence="2">
    <location>
        <begin position="1"/>
        <end position="50"/>
    </location>
</feature>
<reference evidence="3 4" key="1">
    <citation type="journal article" date="2023" name="Genes (Basel)">
        <title>Chromosome-Level Genome Assembly and Circadian Gene Repertoire of the Patagonia Blennie Eleginops maclovinus-The Closest Ancestral Proxy of Antarctic Cryonotothenioids.</title>
        <authorList>
            <person name="Cheng C.C."/>
            <person name="Rivera-Colon A.G."/>
            <person name="Minhas B.F."/>
            <person name="Wilson L."/>
            <person name="Rayamajhi N."/>
            <person name="Vargas-Chacoff L."/>
            <person name="Catchen J.M."/>
        </authorList>
    </citation>
    <scope>NUCLEOTIDE SEQUENCE [LARGE SCALE GENOMIC DNA]</scope>
    <source>
        <strain evidence="3">JMC-PN-2008</strain>
    </source>
</reference>
<feature type="compositionally biased region" description="Polar residues" evidence="1">
    <location>
        <begin position="1"/>
        <end position="10"/>
    </location>
</feature>
<dbReference type="InterPro" id="IPR032437">
    <property type="entry name" value="BLM_N"/>
</dbReference>
<dbReference type="AlphaFoldDB" id="A0AAN8APD6"/>
<name>A0AAN8APD6_ELEMC</name>
<comment type="caution">
    <text evidence="3">The sequence shown here is derived from an EMBL/GenBank/DDBJ whole genome shotgun (WGS) entry which is preliminary data.</text>
</comment>
<proteinExistence type="predicted"/>
<organism evidence="3 4">
    <name type="scientific">Eleginops maclovinus</name>
    <name type="common">Patagonian blennie</name>
    <name type="synonym">Eleginus maclovinus</name>
    <dbReference type="NCBI Taxonomy" id="56733"/>
    <lineage>
        <taxon>Eukaryota</taxon>
        <taxon>Metazoa</taxon>
        <taxon>Chordata</taxon>
        <taxon>Craniata</taxon>
        <taxon>Vertebrata</taxon>
        <taxon>Euteleostomi</taxon>
        <taxon>Actinopterygii</taxon>
        <taxon>Neopterygii</taxon>
        <taxon>Teleostei</taxon>
        <taxon>Neoteleostei</taxon>
        <taxon>Acanthomorphata</taxon>
        <taxon>Eupercaria</taxon>
        <taxon>Perciformes</taxon>
        <taxon>Notothenioidei</taxon>
        <taxon>Eleginopidae</taxon>
        <taxon>Eleginops</taxon>
    </lineage>
</organism>
<gene>
    <name evidence="3" type="ORF">PBY51_011912</name>
</gene>
<feature type="compositionally biased region" description="Polar residues" evidence="1">
    <location>
        <begin position="59"/>
        <end position="78"/>
    </location>
</feature>
<feature type="region of interest" description="Disordered" evidence="1">
    <location>
        <begin position="133"/>
        <end position="160"/>
    </location>
</feature>
<feature type="compositionally biased region" description="Low complexity" evidence="1">
    <location>
        <begin position="27"/>
        <end position="46"/>
    </location>
</feature>